<proteinExistence type="predicted"/>
<reference evidence="1" key="1">
    <citation type="journal article" date="2023" name="Mol. Ecol. Resour.">
        <title>Chromosome-level genome assembly of a triploid poplar Populus alba 'Berolinensis'.</title>
        <authorList>
            <person name="Chen S."/>
            <person name="Yu Y."/>
            <person name="Wang X."/>
            <person name="Wang S."/>
            <person name="Zhang T."/>
            <person name="Zhou Y."/>
            <person name="He R."/>
            <person name="Meng N."/>
            <person name="Wang Y."/>
            <person name="Liu W."/>
            <person name="Liu Z."/>
            <person name="Liu J."/>
            <person name="Guo Q."/>
            <person name="Huang H."/>
            <person name="Sederoff R.R."/>
            <person name="Wang G."/>
            <person name="Qu G."/>
            <person name="Chen S."/>
        </authorList>
    </citation>
    <scope>NUCLEOTIDE SEQUENCE</scope>
    <source>
        <strain evidence="1">SC-2020</strain>
    </source>
</reference>
<accession>A0AAD6Q346</accession>
<organism evidence="1 2">
    <name type="scientific">Populus alba x Populus x berolinensis</name>
    <dbReference type="NCBI Taxonomy" id="444605"/>
    <lineage>
        <taxon>Eukaryota</taxon>
        <taxon>Viridiplantae</taxon>
        <taxon>Streptophyta</taxon>
        <taxon>Embryophyta</taxon>
        <taxon>Tracheophyta</taxon>
        <taxon>Spermatophyta</taxon>
        <taxon>Magnoliopsida</taxon>
        <taxon>eudicotyledons</taxon>
        <taxon>Gunneridae</taxon>
        <taxon>Pentapetalae</taxon>
        <taxon>rosids</taxon>
        <taxon>fabids</taxon>
        <taxon>Malpighiales</taxon>
        <taxon>Salicaceae</taxon>
        <taxon>Saliceae</taxon>
        <taxon>Populus</taxon>
    </lineage>
</organism>
<protein>
    <submittedName>
        <fullName evidence="1">Uncharacterized protein</fullName>
    </submittedName>
</protein>
<keyword evidence="2" id="KW-1185">Reference proteome</keyword>
<dbReference type="AlphaFoldDB" id="A0AAD6Q346"/>
<comment type="caution">
    <text evidence="1">The sequence shown here is derived from an EMBL/GenBank/DDBJ whole genome shotgun (WGS) entry which is preliminary data.</text>
</comment>
<dbReference type="EMBL" id="JAQIZT010000012">
    <property type="protein sequence ID" value="KAJ6977272.1"/>
    <property type="molecule type" value="Genomic_DNA"/>
</dbReference>
<dbReference type="Proteomes" id="UP001164929">
    <property type="component" value="Chromosome 12"/>
</dbReference>
<gene>
    <name evidence="1" type="ORF">NC653_029245</name>
</gene>
<sequence length="296" mass="33329">MRLRNCPFNLLVIRGRIILKRGNDTIQARSNSDFDVKCATIQFYSKSHNSQSYHWIGLKVYVESPGIFSYLGLKYHVNRSSARHPNTGQQRLYEFCYLLPFDLWTSYLARIFFLRGCGDLFWESPNSTKIFNGLQHSFQGSPFPIVLVPRYKLSLCHTPIKPDLLGFLGIGVFAYGLRDHVIMRFASFGIKARLRNKQGVAGDAVLDERRCLLLFFLSSSFSSSFSSLVRPCISLLECPVSGAVAAKDGALELLLLEAMKTVVTMVVTLVYCFPWSSLCASSAQDINDGDEDVRCC</sequence>
<evidence type="ECO:0000313" key="1">
    <source>
        <dbReference type="EMBL" id="KAJ6977272.1"/>
    </source>
</evidence>
<name>A0AAD6Q346_9ROSI</name>
<evidence type="ECO:0000313" key="2">
    <source>
        <dbReference type="Proteomes" id="UP001164929"/>
    </source>
</evidence>